<accession>A0ABQ0DN31</accession>
<dbReference type="Proteomes" id="UP001628156">
    <property type="component" value="Unassembled WGS sequence"/>
</dbReference>
<organism evidence="4 5">
    <name type="scientific">Entamoeba nuttalli</name>
    <dbReference type="NCBI Taxonomy" id="412467"/>
    <lineage>
        <taxon>Eukaryota</taxon>
        <taxon>Amoebozoa</taxon>
        <taxon>Evosea</taxon>
        <taxon>Archamoebae</taxon>
        <taxon>Mastigamoebida</taxon>
        <taxon>Entamoebidae</taxon>
        <taxon>Entamoeba</taxon>
    </lineage>
</organism>
<proteinExistence type="predicted"/>
<dbReference type="Pfam" id="PF12796">
    <property type="entry name" value="Ank_2"/>
    <property type="match status" value="1"/>
</dbReference>
<protein>
    <recommendedName>
        <fullName evidence="6">Ankyrin repeat protein</fullName>
    </recommendedName>
</protein>
<feature type="repeat" description="ANK" evidence="3">
    <location>
        <begin position="140"/>
        <end position="172"/>
    </location>
</feature>
<dbReference type="Gene3D" id="1.25.40.20">
    <property type="entry name" value="Ankyrin repeat-containing domain"/>
    <property type="match status" value="2"/>
</dbReference>
<evidence type="ECO:0000313" key="4">
    <source>
        <dbReference type="EMBL" id="GAB1224241.1"/>
    </source>
</evidence>
<dbReference type="PROSITE" id="PS50088">
    <property type="entry name" value="ANK_REPEAT"/>
    <property type="match status" value="2"/>
</dbReference>
<evidence type="ECO:0000313" key="5">
    <source>
        <dbReference type="Proteomes" id="UP001628156"/>
    </source>
</evidence>
<evidence type="ECO:0000256" key="1">
    <source>
        <dbReference type="ARBA" id="ARBA00022737"/>
    </source>
</evidence>
<dbReference type="PROSITE" id="PS50297">
    <property type="entry name" value="ANK_REP_REGION"/>
    <property type="match status" value="1"/>
</dbReference>
<dbReference type="EMBL" id="BAAFRS010000181">
    <property type="protein sequence ID" value="GAB1224241.1"/>
    <property type="molecule type" value="Genomic_DNA"/>
</dbReference>
<feature type="repeat" description="ANK" evidence="3">
    <location>
        <begin position="73"/>
        <end position="105"/>
    </location>
</feature>
<dbReference type="PANTHER" id="PTHR24198:SF165">
    <property type="entry name" value="ANKYRIN REPEAT-CONTAINING PROTEIN-RELATED"/>
    <property type="match status" value="1"/>
</dbReference>
<comment type="caution">
    <text evidence="4">The sequence shown here is derived from an EMBL/GenBank/DDBJ whole genome shotgun (WGS) entry which is preliminary data.</text>
</comment>
<keyword evidence="2 3" id="KW-0040">ANK repeat</keyword>
<evidence type="ECO:0000256" key="2">
    <source>
        <dbReference type="ARBA" id="ARBA00023043"/>
    </source>
</evidence>
<dbReference type="SUPFAM" id="SSF48403">
    <property type="entry name" value="Ankyrin repeat"/>
    <property type="match status" value="1"/>
</dbReference>
<keyword evidence="5" id="KW-1185">Reference proteome</keyword>
<sequence length="276" mass="31575">MLKKETVIIKDDQPADTTTPPGKYSWLKYAEKIYNVLFETEDEKMRRAVFEGNASLVLDLLDNGNDLINKDKHGNTLLHIAVMARQIGMISFLVDLGLSPNHVNHKGENILMLAIQLGFNDIAFEIMKLQNFNYSTPDLNGESLLHYCARYGMALICKEILRHNININSVDFNNNNALHICCSYHSLNVARVLLINGIRTTQRNSFGHIPLEDAVQMKDREMIKLIFIAMRGNNYFAFESMIDDLMIGREDPILLLNKTPIQTMHYGEIHPILRQD</sequence>
<dbReference type="PANTHER" id="PTHR24198">
    <property type="entry name" value="ANKYRIN REPEAT AND PROTEIN KINASE DOMAIN-CONTAINING PROTEIN"/>
    <property type="match status" value="1"/>
</dbReference>
<name>A0ABQ0DN31_9EUKA</name>
<evidence type="ECO:0000256" key="3">
    <source>
        <dbReference type="PROSITE-ProRule" id="PRU00023"/>
    </source>
</evidence>
<dbReference type="InterPro" id="IPR002110">
    <property type="entry name" value="Ankyrin_rpt"/>
</dbReference>
<keyword evidence="1" id="KW-0677">Repeat</keyword>
<dbReference type="SMART" id="SM00248">
    <property type="entry name" value="ANK"/>
    <property type="match status" value="5"/>
</dbReference>
<dbReference type="Pfam" id="PF13637">
    <property type="entry name" value="Ank_4"/>
    <property type="match status" value="1"/>
</dbReference>
<dbReference type="InterPro" id="IPR036770">
    <property type="entry name" value="Ankyrin_rpt-contain_sf"/>
</dbReference>
<evidence type="ECO:0008006" key="6">
    <source>
        <dbReference type="Google" id="ProtNLM"/>
    </source>
</evidence>
<gene>
    <name evidence="4" type="ORF">ENUP19_0181G0033</name>
</gene>
<reference evidence="4 5" key="1">
    <citation type="journal article" date="2019" name="PLoS Negl. Trop. Dis.">
        <title>Whole genome sequencing of Entamoeba nuttalli reveals mammalian host-related molecular signatures and a novel octapeptide-repeat surface protein.</title>
        <authorList>
            <person name="Tanaka M."/>
            <person name="Makiuchi T."/>
            <person name="Komiyama T."/>
            <person name="Shiina T."/>
            <person name="Osaki K."/>
            <person name="Tachibana H."/>
        </authorList>
    </citation>
    <scope>NUCLEOTIDE SEQUENCE [LARGE SCALE GENOMIC DNA]</scope>
    <source>
        <strain evidence="4 5">P19-061405</strain>
    </source>
</reference>